<sequence length="140" mass="15863">MTARIERVFDIPAPPEEVWDVISDPEIRARSISVVTDFETTGDRTAIWHVSLPIPRIDRTIEVETEDVEVDGPAYVRFVGRSKAMNVQGEHVLDPVEAGTRVTNRFRVEGRLPGVETYFKRKLDGELASLESTVRERTGR</sequence>
<dbReference type="GeneID" id="14652826"/>
<dbReference type="InterPro" id="IPR023393">
    <property type="entry name" value="START-like_dom_sf"/>
</dbReference>
<dbReference type="Gene3D" id="3.30.530.20">
    <property type="match status" value="1"/>
</dbReference>
<dbReference type="Pfam" id="PF10604">
    <property type="entry name" value="Polyketide_cyc2"/>
    <property type="match status" value="1"/>
</dbReference>
<dbReference type="Proteomes" id="UP000011867">
    <property type="component" value="Chromosome"/>
</dbReference>
<dbReference type="InterPro" id="IPR019587">
    <property type="entry name" value="Polyketide_cyclase/dehydratase"/>
</dbReference>
<organism evidence="1 2">
    <name type="scientific">Natronomonas moolapensis (strain DSM 18674 / CECT 7526 / JCM 14361 / 8.8.11)</name>
    <dbReference type="NCBI Taxonomy" id="268739"/>
    <lineage>
        <taxon>Archaea</taxon>
        <taxon>Methanobacteriati</taxon>
        <taxon>Methanobacteriota</taxon>
        <taxon>Stenosarchaea group</taxon>
        <taxon>Halobacteria</taxon>
        <taxon>Halobacteriales</taxon>
        <taxon>Natronomonadaceae</taxon>
        <taxon>Natronomonas</taxon>
    </lineage>
</organism>
<reference evidence="1 2" key="1">
    <citation type="journal article" date="2013" name="Genome Announc.">
        <title>Genome of the haloarchaeon Natronomonas moolapensis, a neutrophilic member of a previously haloalkaliphilic genus.</title>
        <authorList>
            <person name="Dyall-Smith M.L."/>
            <person name="Pfeiffer F."/>
            <person name="Oberwinkler T."/>
            <person name="Klee K."/>
            <person name="Rampp M."/>
            <person name="Palm P."/>
            <person name="Gross K."/>
            <person name="Schuster S.C."/>
            <person name="Oesterhelt D."/>
        </authorList>
    </citation>
    <scope>NUCLEOTIDE SEQUENCE [LARGE SCALE GENOMIC DNA]</scope>
    <source>
        <strain evidence="2">DSM 18674 / JCM 14361 / 8.8.11</strain>
    </source>
</reference>
<gene>
    <name evidence="1" type="ordered locus">Nmlp_1302</name>
</gene>
<keyword evidence="2" id="KW-1185">Reference proteome</keyword>
<name>M1XZC3_NATM8</name>
<protein>
    <submittedName>
        <fullName evidence="1">START domain protein</fullName>
    </submittedName>
</protein>
<evidence type="ECO:0000313" key="1">
    <source>
        <dbReference type="EMBL" id="CCQ35511.1"/>
    </source>
</evidence>
<evidence type="ECO:0000313" key="2">
    <source>
        <dbReference type="Proteomes" id="UP000011867"/>
    </source>
</evidence>
<dbReference type="SUPFAM" id="SSF55961">
    <property type="entry name" value="Bet v1-like"/>
    <property type="match status" value="1"/>
</dbReference>
<dbReference type="EMBL" id="HF582854">
    <property type="protein sequence ID" value="CCQ35511.1"/>
    <property type="molecule type" value="Genomic_DNA"/>
</dbReference>
<dbReference type="RefSeq" id="WP_015408358.1">
    <property type="nucleotide sequence ID" value="NC_020388.1"/>
</dbReference>
<proteinExistence type="predicted"/>
<accession>M1XZC3</accession>
<dbReference type="eggNOG" id="arCOG01927">
    <property type="taxonomic scope" value="Archaea"/>
</dbReference>
<dbReference type="STRING" id="268739.Nmlp_1302"/>
<dbReference type="OrthoDB" id="25755at2157"/>
<dbReference type="KEGG" id="nmo:Nmlp_1302"/>
<dbReference type="CDD" id="cd07812">
    <property type="entry name" value="SRPBCC"/>
    <property type="match status" value="1"/>
</dbReference>
<dbReference type="AlphaFoldDB" id="M1XZC3"/>
<dbReference type="HOGENOM" id="CLU_1830640_0_0_2"/>